<evidence type="ECO:0000259" key="1">
    <source>
        <dbReference type="SMART" id="SM00460"/>
    </source>
</evidence>
<name>A0ABV8RKA1_9SPHN</name>
<keyword evidence="3" id="KW-1185">Reference proteome</keyword>
<dbReference type="RefSeq" id="WP_381424544.1">
    <property type="nucleotide sequence ID" value="NZ_JBHSDH010000013.1"/>
</dbReference>
<dbReference type="Pfam" id="PF08379">
    <property type="entry name" value="Bact_transglu_N"/>
    <property type="match status" value="1"/>
</dbReference>
<protein>
    <submittedName>
        <fullName evidence="2">Transglutaminase domain-containing protein</fullName>
    </submittedName>
</protein>
<comment type="caution">
    <text evidence="2">The sequence shown here is derived from an EMBL/GenBank/DDBJ whole genome shotgun (WGS) entry which is preliminary data.</text>
</comment>
<proteinExistence type="predicted"/>
<accession>A0ABV8RKA1</accession>
<feature type="domain" description="Transglutaminase-like" evidence="1">
    <location>
        <begin position="159"/>
        <end position="223"/>
    </location>
</feature>
<dbReference type="Proteomes" id="UP001595887">
    <property type="component" value="Unassembled WGS sequence"/>
</dbReference>
<dbReference type="InterPro" id="IPR013589">
    <property type="entry name" value="Bac_transglu_N"/>
</dbReference>
<dbReference type="InterPro" id="IPR038765">
    <property type="entry name" value="Papain-like_cys_pep_sf"/>
</dbReference>
<dbReference type="InterPro" id="IPR002931">
    <property type="entry name" value="Transglutaminase-like"/>
</dbReference>
<sequence length="266" mass="29568">MRLKINHTTRYQYDTPLDYSLQQVRLTPKDRSGQKIIDWQMTVSGGKTECSFVDQHSNHVDLISIDPGGLDLTIHCEGEVEVTDNGGVVGQHQGFMALWNFRRETPLTKTGPHMARLLAELGDEYDGDIAKAHALSALVLQHVPYILGKTDARTSAESALQIGGGVCQDHAHIFIAAMRKLGFPARYVSGYLMMNDRVNQDATHGWAEAYFDEIGWIGFDISNGYSPDDRYIRIATGFDYKDASPVSGMRYGGSSENLVVQLQVQQ</sequence>
<dbReference type="PANTHER" id="PTHR33490">
    <property type="entry name" value="BLR5614 PROTEIN-RELATED"/>
    <property type="match status" value="1"/>
</dbReference>
<gene>
    <name evidence="2" type="ORF">ACFOWX_12360</name>
</gene>
<dbReference type="SUPFAM" id="SSF54001">
    <property type="entry name" value="Cysteine proteinases"/>
    <property type="match status" value="1"/>
</dbReference>
<dbReference type="SMART" id="SM00460">
    <property type="entry name" value="TGc"/>
    <property type="match status" value="1"/>
</dbReference>
<evidence type="ECO:0000313" key="2">
    <source>
        <dbReference type="EMBL" id="MFC4293209.1"/>
    </source>
</evidence>
<organism evidence="2 3">
    <name type="scientific">Sphingorhabdus arenilitoris</name>
    <dbReference type="NCBI Taxonomy" id="1490041"/>
    <lineage>
        <taxon>Bacteria</taxon>
        <taxon>Pseudomonadati</taxon>
        <taxon>Pseudomonadota</taxon>
        <taxon>Alphaproteobacteria</taxon>
        <taxon>Sphingomonadales</taxon>
        <taxon>Sphingomonadaceae</taxon>
        <taxon>Sphingorhabdus</taxon>
    </lineage>
</organism>
<reference evidence="3" key="1">
    <citation type="journal article" date="2019" name="Int. J. Syst. Evol. Microbiol.">
        <title>The Global Catalogue of Microorganisms (GCM) 10K type strain sequencing project: providing services to taxonomists for standard genome sequencing and annotation.</title>
        <authorList>
            <consortium name="The Broad Institute Genomics Platform"/>
            <consortium name="The Broad Institute Genome Sequencing Center for Infectious Disease"/>
            <person name="Wu L."/>
            <person name="Ma J."/>
        </authorList>
    </citation>
    <scope>NUCLEOTIDE SEQUENCE [LARGE SCALE GENOMIC DNA]</scope>
    <source>
        <strain evidence="3">CECT 8531</strain>
    </source>
</reference>
<dbReference type="PANTHER" id="PTHR33490:SF6">
    <property type="entry name" value="SLL1049 PROTEIN"/>
    <property type="match status" value="1"/>
</dbReference>
<evidence type="ECO:0000313" key="3">
    <source>
        <dbReference type="Proteomes" id="UP001595887"/>
    </source>
</evidence>
<dbReference type="EMBL" id="JBHSDH010000013">
    <property type="protein sequence ID" value="MFC4293209.1"/>
    <property type="molecule type" value="Genomic_DNA"/>
</dbReference>
<dbReference type="Pfam" id="PF01841">
    <property type="entry name" value="Transglut_core"/>
    <property type="match status" value="1"/>
</dbReference>
<dbReference type="Gene3D" id="3.10.620.30">
    <property type="match status" value="1"/>
</dbReference>